<sequence length="235" mass="24611">MTFMADPAQPQSQPDNSTTSDRAGHRATPGAASVVVAAGCVGGLLSHLPLPMAGTAALVVFASACGNGRRARILAGTRVLLIAILFQLAPPRRCSATSTFWLFFGGIVLGIAIRHTGLGQRIAQLLSSRLGNTYAGMIVSHTGGAGTGLHHPFPRCPHLPAATADHGDGRQPRLSTRLEWQNGDADCRRVRHLGPAFSILLQCAQHDPVRHGGEPLRSAVLVMATRLRGAPCSAC</sequence>
<evidence type="ECO:0000256" key="1">
    <source>
        <dbReference type="SAM" id="MobiDB-lite"/>
    </source>
</evidence>
<protein>
    <submittedName>
        <fullName evidence="2">Uncharacterized protein</fullName>
    </submittedName>
</protein>
<dbReference type="EMBL" id="RXHI01000010">
    <property type="protein sequence ID" value="RUA22747.1"/>
    <property type="molecule type" value="Genomic_DNA"/>
</dbReference>
<accession>A0A432JJI7</accession>
<feature type="region of interest" description="Disordered" evidence="1">
    <location>
        <begin position="1"/>
        <end position="26"/>
    </location>
</feature>
<gene>
    <name evidence="2" type="ORF">DSL92_03820</name>
</gene>
<organism evidence="2">
    <name type="scientific">Billgrantia gudaonensis</name>
    <dbReference type="NCBI Taxonomy" id="376427"/>
    <lineage>
        <taxon>Bacteria</taxon>
        <taxon>Pseudomonadati</taxon>
        <taxon>Pseudomonadota</taxon>
        <taxon>Gammaproteobacteria</taxon>
        <taxon>Oceanospirillales</taxon>
        <taxon>Halomonadaceae</taxon>
        <taxon>Billgrantia</taxon>
    </lineage>
</organism>
<name>A0A432JJI7_9GAMM</name>
<comment type="caution">
    <text evidence="2">The sequence shown here is derived from an EMBL/GenBank/DDBJ whole genome shotgun (WGS) entry which is preliminary data.</text>
</comment>
<proteinExistence type="predicted"/>
<evidence type="ECO:0000313" key="2">
    <source>
        <dbReference type="EMBL" id="RUA22747.1"/>
    </source>
</evidence>
<reference evidence="2" key="1">
    <citation type="submission" date="2018-12" db="EMBL/GenBank/DDBJ databases">
        <authorList>
            <person name="Jadhav K."/>
            <person name="Kushwaha B."/>
            <person name="Jadhav I."/>
        </authorList>
    </citation>
    <scope>NUCLEOTIDE SEQUENCE [LARGE SCALE GENOMIC DNA]</scope>
    <source>
        <strain evidence="2">SBS 10</strain>
    </source>
</reference>
<feature type="compositionally biased region" description="Polar residues" evidence="1">
    <location>
        <begin position="9"/>
        <end position="21"/>
    </location>
</feature>
<dbReference type="AlphaFoldDB" id="A0A432JJI7"/>